<reference evidence="2" key="1">
    <citation type="journal article" date="2014" name="Int. J. Syst. Evol. Microbiol.">
        <title>Complete genome sequence of Corynebacterium casei LMG S-19264T (=DSM 44701T), isolated from a smear-ripened cheese.</title>
        <authorList>
            <consortium name="US DOE Joint Genome Institute (JGI-PGF)"/>
            <person name="Walter F."/>
            <person name="Albersmeier A."/>
            <person name="Kalinowski J."/>
            <person name="Ruckert C."/>
        </authorList>
    </citation>
    <scope>NUCLEOTIDE SEQUENCE</scope>
    <source>
        <strain evidence="2">CGMCC 1.12919</strain>
    </source>
</reference>
<feature type="domain" description="Transposase DDE" evidence="1">
    <location>
        <begin position="8"/>
        <end position="57"/>
    </location>
</feature>
<dbReference type="Proteomes" id="UP000637002">
    <property type="component" value="Unassembled WGS sequence"/>
</dbReference>
<name>A0A916U5F7_9HYPH</name>
<evidence type="ECO:0000259" key="1">
    <source>
        <dbReference type="Pfam" id="PF13586"/>
    </source>
</evidence>
<dbReference type="InterPro" id="IPR025668">
    <property type="entry name" value="Tnp_DDE_dom"/>
</dbReference>
<sequence>MKLPQAKRGFVFLPRLWVVERSFAWATRFRRLVKDYERCAETLAHLRLIAFVCIMLKNAAHIAASS</sequence>
<dbReference type="PANTHER" id="PTHR30007">
    <property type="entry name" value="PHP DOMAIN PROTEIN"/>
    <property type="match status" value="1"/>
</dbReference>
<keyword evidence="3" id="KW-1185">Reference proteome</keyword>
<dbReference type="AlphaFoldDB" id="A0A916U5F7"/>
<proteinExistence type="predicted"/>
<protein>
    <recommendedName>
        <fullName evidence="1">Transposase DDE domain-containing protein</fullName>
    </recommendedName>
</protein>
<gene>
    <name evidence="2" type="ORF">GCM10010994_16540</name>
</gene>
<comment type="caution">
    <text evidence="2">The sequence shown here is derived from an EMBL/GenBank/DDBJ whole genome shotgun (WGS) entry which is preliminary data.</text>
</comment>
<organism evidence="2 3">
    <name type="scientific">Chelatococcus reniformis</name>
    <dbReference type="NCBI Taxonomy" id="1494448"/>
    <lineage>
        <taxon>Bacteria</taxon>
        <taxon>Pseudomonadati</taxon>
        <taxon>Pseudomonadota</taxon>
        <taxon>Alphaproteobacteria</taxon>
        <taxon>Hyphomicrobiales</taxon>
        <taxon>Chelatococcaceae</taxon>
        <taxon>Chelatococcus</taxon>
    </lineage>
</organism>
<evidence type="ECO:0000313" key="2">
    <source>
        <dbReference type="EMBL" id="GGC58295.1"/>
    </source>
</evidence>
<reference evidence="2" key="2">
    <citation type="submission" date="2020-09" db="EMBL/GenBank/DDBJ databases">
        <authorList>
            <person name="Sun Q."/>
            <person name="Zhou Y."/>
        </authorList>
    </citation>
    <scope>NUCLEOTIDE SEQUENCE</scope>
    <source>
        <strain evidence="2">CGMCC 1.12919</strain>
    </source>
</reference>
<dbReference type="Pfam" id="PF13586">
    <property type="entry name" value="DDE_Tnp_1_2"/>
    <property type="match status" value="1"/>
</dbReference>
<dbReference type="PANTHER" id="PTHR30007:SF0">
    <property type="entry name" value="TRANSPOSASE"/>
    <property type="match status" value="1"/>
</dbReference>
<evidence type="ECO:0000313" key="3">
    <source>
        <dbReference type="Proteomes" id="UP000637002"/>
    </source>
</evidence>
<accession>A0A916U5F7</accession>
<dbReference type="EMBL" id="BMGG01000003">
    <property type="protein sequence ID" value="GGC58295.1"/>
    <property type="molecule type" value="Genomic_DNA"/>
</dbReference>